<dbReference type="InterPro" id="IPR050259">
    <property type="entry name" value="SDR"/>
</dbReference>
<dbReference type="PRINTS" id="PR00081">
    <property type="entry name" value="GDHRDH"/>
</dbReference>
<organism evidence="3 4">
    <name type="scientific">Niallia endozanthoxylica</name>
    <dbReference type="NCBI Taxonomy" id="2036016"/>
    <lineage>
        <taxon>Bacteria</taxon>
        <taxon>Bacillati</taxon>
        <taxon>Bacillota</taxon>
        <taxon>Bacilli</taxon>
        <taxon>Bacillales</taxon>
        <taxon>Bacillaceae</taxon>
        <taxon>Niallia</taxon>
    </lineage>
</organism>
<dbReference type="EMBL" id="VYKL01000022">
    <property type="protein sequence ID" value="KAA9022555.1"/>
    <property type="molecule type" value="Genomic_DNA"/>
</dbReference>
<reference evidence="3 4" key="1">
    <citation type="submission" date="2019-09" db="EMBL/GenBank/DDBJ databases">
        <title>Whole genome sequences of isolates from the Mars Exploration Rovers.</title>
        <authorList>
            <person name="Seuylemezian A."/>
            <person name="Vaishampayan P."/>
        </authorList>
    </citation>
    <scope>NUCLEOTIDE SEQUENCE [LARGE SCALE GENOMIC DNA]</scope>
    <source>
        <strain evidence="3 4">MER_TA_151</strain>
    </source>
</reference>
<accession>A0A5J5HRL4</accession>
<gene>
    <name evidence="3" type="ORF">F4V44_14860</name>
</gene>
<dbReference type="Gene3D" id="3.40.50.720">
    <property type="entry name" value="NAD(P)-binding Rossmann-like Domain"/>
    <property type="match status" value="1"/>
</dbReference>
<comment type="caution">
    <text evidence="3">The sequence shown here is derived from an EMBL/GenBank/DDBJ whole genome shotgun (WGS) entry which is preliminary data.</text>
</comment>
<name>A0A5J5HRL4_9BACI</name>
<evidence type="ECO:0000256" key="2">
    <source>
        <dbReference type="ARBA" id="ARBA00023002"/>
    </source>
</evidence>
<dbReference type="FunFam" id="3.40.50.720:FF:000173">
    <property type="entry name" value="3-oxoacyl-[acyl-carrier protein] reductase"/>
    <property type="match status" value="1"/>
</dbReference>
<keyword evidence="2" id="KW-0560">Oxidoreductase</keyword>
<protein>
    <submittedName>
        <fullName evidence="3">SDR family oxidoreductase</fullName>
    </submittedName>
</protein>
<dbReference type="InterPro" id="IPR002347">
    <property type="entry name" value="SDR_fam"/>
</dbReference>
<dbReference type="PANTHER" id="PTHR42879:SF6">
    <property type="entry name" value="NADPH-DEPENDENT REDUCTASE BACG"/>
    <property type="match status" value="1"/>
</dbReference>
<evidence type="ECO:0000313" key="3">
    <source>
        <dbReference type="EMBL" id="KAA9022555.1"/>
    </source>
</evidence>
<dbReference type="Pfam" id="PF13561">
    <property type="entry name" value="adh_short_C2"/>
    <property type="match status" value="1"/>
</dbReference>
<proteinExistence type="inferred from homology"/>
<keyword evidence="4" id="KW-1185">Reference proteome</keyword>
<evidence type="ECO:0000256" key="1">
    <source>
        <dbReference type="ARBA" id="ARBA00006484"/>
    </source>
</evidence>
<dbReference type="OrthoDB" id="306388at2"/>
<dbReference type="AlphaFoldDB" id="A0A5J5HRL4"/>
<dbReference type="PANTHER" id="PTHR42879">
    <property type="entry name" value="3-OXOACYL-(ACYL-CARRIER-PROTEIN) REDUCTASE"/>
    <property type="match status" value="1"/>
</dbReference>
<dbReference type="PRINTS" id="PR00080">
    <property type="entry name" value="SDRFAMILY"/>
</dbReference>
<dbReference type="RefSeq" id="WP_150440808.1">
    <property type="nucleotide sequence ID" value="NZ_VYKL01000022.1"/>
</dbReference>
<comment type="similarity">
    <text evidence="1">Belongs to the short-chain dehydrogenases/reductases (SDR) family.</text>
</comment>
<evidence type="ECO:0000313" key="4">
    <source>
        <dbReference type="Proteomes" id="UP000326671"/>
    </source>
</evidence>
<dbReference type="InterPro" id="IPR036291">
    <property type="entry name" value="NAD(P)-bd_dom_sf"/>
</dbReference>
<sequence>MDIDLKGKNVLITGAAKGIGRGMALAAAGEGANIALHYLGSEEAAARTANEIKEAYSVEVHLVKGDLAKIEDVTKIKDELDHRLGGIDCIVNNAGFSQMKSFFQYKPEEWKQEVDVCFYGVLNLVHTFMPEMIDKRKGKFVNIVGDSARTGDKHLIISAAARNGSISFLKSLAQEVGKSNVQCNTVSFGLINHGSLDFNEAALEKIAKQYPLKRLGKVEDVTGIILFLLSNHADWITGQVISVNGGHSMLG</sequence>
<dbReference type="SUPFAM" id="SSF51735">
    <property type="entry name" value="NAD(P)-binding Rossmann-fold domains"/>
    <property type="match status" value="1"/>
</dbReference>
<dbReference type="Proteomes" id="UP000326671">
    <property type="component" value="Unassembled WGS sequence"/>
</dbReference>
<dbReference type="GO" id="GO:0016491">
    <property type="term" value="F:oxidoreductase activity"/>
    <property type="evidence" value="ECO:0007669"/>
    <property type="project" value="UniProtKB-KW"/>
</dbReference>